<dbReference type="GO" id="GO:0003677">
    <property type="term" value="F:DNA binding"/>
    <property type="evidence" value="ECO:0007669"/>
    <property type="project" value="InterPro"/>
</dbReference>
<dbReference type="Proteomes" id="UP000623678">
    <property type="component" value="Unassembled WGS sequence"/>
</dbReference>
<evidence type="ECO:0000313" key="2">
    <source>
        <dbReference type="EMBL" id="MBC8585293.1"/>
    </source>
</evidence>
<comment type="caution">
    <text evidence="2">The sequence shown here is derived from an EMBL/GenBank/DDBJ whole genome shotgun (WGS) entry which is preliminary data.</text>
</comment>
<organism evidence="2 3">
    <name type="scientific">Youxingia wuxianensis</name>
    <dbReference type="NCBI Taxonomy" id="2763678"/>
    <lineage>
        <taxon>Bacteria</taxon>
        <taxon>Bacillati</taxon>
        <taxon>Bacillota</taxon>
        <taxon>Clostridia</taxon>
        <taxon>Eubacteriales</taxon>
        <taxon>Oscillospiraceae</taxon>
        <taxon>Youxingia</taxon>
    </lineage>
</organism>
<dbReference type="AlphaFoldDB" id="A0A926ENP9"/>
<proteinExistence type="predicted"/>
<sequence length="162" mass="18610">MSIIRTDQQFPFLSQLAGRQRTHSRTLHLEMIESNREISQFLKLPIATPVYYLRCLCLLDEVPSVLERCWIVQKLAPGFAARYNQESSDVCDLLKHAYSFSFFHGEEEISIVAPSPEEQVLLPSQEYVRMQGVLLVNETTPVVYYDHLALPELYVFSAREGG</sequence>
<evidence type="ECO:0000313" key="3">
    <source>
        <dbReference type="Proteomes" id="UP000623678"/>
    </source>
</evidence>
<dbReference type="EMBL" id="JACRTD010000004">
    <property type="protein sequence ID" value="MBC8585293.1"/>
    <property type="molecule type" value="Genomic_DNA"/>
</dbReference>
<dbReference type="SMART" id="SM00866">
    <property type="entry name" value="UTRA"/>
    <property type="match status" value="1"/>
</dbReference>
<dbReference type="Gene3D" id="3.40.1410.10">
    <property type="entry name" value="Chorismate lyase-like"/>
    <property type="match status" value="1"/>
</dbReference>
<name>A0A926ENP9_9FIRM</name>
<protein>
    <submittedName>
        <fullName evidence="2">UTRA domain-containing protein</fullName>
    </submittedName>
</protein>
<feature type="domain" description="UbiC transcription regulator-associated" evidence="1">
    <location>
        <begin position="17"/>
        <end position="155"/>
    </location>
</feature>
<dbReference type="InterPro" id="IPR011663">
    <property type="entry name" value="UTRA"/>
</dbReference>
<dbReference type="InterPro" id="IPR028978">
    <property type="entry name" value="Chorismate_lyase_/UTRA_dom_sf"/>
</dbReference>
<dbReference type="SUPFAM" id="SSF64288">
    <property type="entry name" value="Chorismate lyase-like"/>
    <property type="match status" value="1"/>
</dbReference>
<evidence type="ECO:0000259" key="1">
    <source>
        <dbReference type="SMART" id="SM00866"/>
    </source>
</evidence>
<dbReference type="RefSeq" id="WP_262395077.1">
    <property type="nucleotide sequence ID" value="NZ_JACRTD010000004.1"/>
</dbReference>
<reference evidence="2" key="1">
    <citation type="submission" date="2020-08" db="EMBL/GenBank/DDBJ databases">
        <title>Genome public.</title>
        <authorList>
            <person name="Liu C."/>
            <person name="Sun Q."/>
        </authorList>
    </citation>
    <scope>NUCLEOTIDE SEQUENCE</scope>
    <source>
        <strain evidence="2">NSJ-64</strain>
    </source>
</reference>
<keyword evidence="3" id="KW-1185">Reference proteome</keyword>
<dbReference type="Pfam" id="PF07702">
    <property type="entry name" value="UTRA"/>
    <property type="match status" value="1"/>
</dbReference>
<dbReference type="GO" id="GO:0006355">
    <property type="term" value="P:regulation of DNA-templated transcription"/>
    <property type="evidence" value="ECO:0007669"/>
    <property type="project" value="InterPro"/>
</dbReference>
<accession>A0A926ENP9</accession>
<gene>
    <name evidence="2" type="ORF">H8705_06820</name>
</gene>